<dbReference type="GO" id="GO:0003697">
    <property type="term" value="F:single-stranded DNA binding"/>
    <property type="evidence" value="ECO:0007669"/>
    <property type="project" value="TreeGrafter"/>
</dbReference>
<protein>
    <submittedName>
        <fullName evidence="2">DNA helicase</fullName>
    </submittedName>
</protein>
<keyword evidence="3" id="KW-1185">Reference proteome</keyword>
<sequence>KEWSLVRAESVFVDWQRIKVQENPDEVPAGSLPRTMDVIVRNKQVETAKAGDKVVFTGTLVVVPDVGSMRMAGGVSVK</sequence>
<dbReference type="GO" id="GO:0000727">
    <property type="term" value="P:double-strand break repair via break-induced replication"/>
    <property type="evidence" value="ECO:0007669"/>
    <property type="project" value="TreeGrafter"/>
</dbReference>
<dbReference type="InterPro" id="IPR031327">
    <property type="entry name" value="MCM"/>
</dbReference>
<accession>A0A6A0A2T1</accession>
<dbReference type="PANTHER" id="PTHR11630:SF43">
    <property type="entry name" value="DNA REPLICATION LICENSING FACTOR MCM6"/>
    <property type="match status" value="1"/>
</dbReference>
<feature type="non-terminal residue" evidence="2">
    <location>
        <position position="78"/>
    </location>
</feature>
<dbReference type="Gene3D" id="2.40.50.140">
    <property type="entry name" value="Nucleic acid-binding proteins"/>
    <property type="match status" value="1"/>
</dbReference>
<dbReference type="GO" id="GO:1902969">
    <property type="term" value="P:mitotic DNA replication"/>
    <property type="evidence" value="ECO:0007669"/>
    <property type="project" value="TreeGrafter"/>
</dbReference>
<dbReference type="EMBL" id="BLLF01002372">
    <property type="protein sequence ID" value="GFH23822.1"/>
    <property type="molecule type" value="Genomic_DNA"/>
</dbReference>
<dbReference type="GO" id="GO:0005524">
    <property type="term" value="F:ATP binding"/>
    <property type="evidence" value="ECO:0007669"/>
    <property type="project" value="InterPro"/>
</dbReference>
<dbReference type="Proteomes" id="UP000485058">
    <property type="component" value="Unassembled WGS sequence"/>
</dbReference>
<organism evidence="2 3">
    <name type="scientific">Haematococcus lacustris</name>
    <name type="common">Green alga</name>
    <name type="synonym">Haematococcus pluvialis</name>
    <dbReference type="NCBI Taxonomy" id="44745"/>
    <lineage>
        <taxon>Eukaryota</taxon>
        <taxon>Viridiplantae</taxon>
        <taxon>Chlorophyta</taxon>
        <taxon>core chlorophytes</taxon>
        <taxon>Chlorophyceae</taxon>
        <taxon>CS clade</taxon>
        <taxon>Chlamydomonadales</taxon>
        <taxon>Haematococcaceae</taxon>
        <taxon>Haematococcus</taxon>
    </lineage>
</organism>
<dbReference type="SUPFAM" id="SSF50249">
    <property type="entry name" value="Nucleic acid-binding proteins"/>
    <property type="match status" value="1"/>
</dbReference>
<gene>
    <name evidence="2" type="ORF">HaLaN_21506</name>
</gene>
<evidence type="ECO:0000313" key="3">
    <source>
        <dbReference type="Proteomes" id="UP000485058"/>
    </source>
</evidence>
<feature type="domain" description="MCM OB" evidence="1">
    <location>
        <begin position="2"/>
        <end position="64"/>
    </location>
</feature>
<feature type="non-terminal residue" evidence="2">
    <location>
        <position position="1"/>
    </location>
</feature>
<comment type="caution">
    <text evidence="2">The sequence shown here is derived from an EMBL/GenBank/DDBJ whole genome shotgun (WGS) entry which is preliminary data.</text>
</comment>
<dbReference type="AlphaFoldDB" id="A0A6A0A2T1"/>
<dbReference type="GO" id="GO:1990518">
    <property type="term" value="F:single-stranded 3'-5' DNA helicase activity"/>
    <property type="evidence" value="ECO:0007669"/>
    <property type="project" value="TreeGrafter"/>
</dbReference>
<keyword evidence="2" id="KW-0378">Hydrolase</keyword>
<reference evidence="2 3" key="1">
    <citation type="submission" date="2020-02" db="EMBL/GenBank/DDBJ databases">
        <title>Draft genome sequence of Haematococcus lacustris strain NIES-144.</title>
        <authorList>
            <person name="Morimoto D."/>
            <person name="Nakagawa S."/>
            <person name="Yoshida T."/>
            <person name="Sawayama S."/>
        </authorList>
    </citation>
    <scope>NUCLEOTIDE SEQUENCE [LARGE SCALE GENOMIC DNA]</scope>
    <source>
        <strain evidence="2 3">NIES-144</strain>
    </source>
</reference>
<evidence type="ECO:0000313" key="2">
    <source>
        <dbReference type="EMBL" id="GFH23822.1"/>
    </source>
</evidence>
<dbReference type="GO" id="GO:0005634">
    <property type="term" value="C:nucleus"/>
    <property type="evidence" value="ECO:0007669"/>
    <property type="project" value="TreeGrafter"/>
</dbReference>
<proteinExistence type="predicted"/>
<dbReference type="InterPro" id="IPR033762">
    <property type="entry name" value="MCM_OB"/>
</dbReference>
<dbReference type="PANTHER" id="PTHR11630">
    <property type="entry name" value="DNA REPLICATION LICENSING FACTOR MCM FAMILY MEMBER"/>
    <property type="match status" value="1"/>
</dbReference>
<keyword evidence="2" id="KW-0347">Helicase</keyword>
<evidence type="ECO:0000259" key="1">
    <source>
        <dbReference type="Pfam" id="PF17207"/>
    </source>
</evidence>
<dbReference type="GO" id="GO:0042555">
    <property type="term" value="C:MCM complex"/>
    <property type="evidence" value="ECO:0007669"/>
    <property type="project" value="TreeGrafter"/>
</dbReference>
<keyword evidence="2" id="KW-0067">ATP-binding</keyword>
<keyword evidence="2" id="KW-0547">Nucleotide-binding</keyword>
<dbReference type="InterPro" id="IPR012340">
    <property type="entry name" value="NA-bd_OB-fold"/>
</dbReference>
<dbReference type="Pfam" id="PF17207">
    <property type="entry name" value="MCM_OB"/>
    <property type="match status" value="1"/>
</dbReference>
<name>A0A6A0A2T1_HAELA</name>